<accession>A0A9P1GQ22</accession>
<feature type="transmembrane region" description="Helical" evidence="1">
    <location>
        <begin position="283"/>
        <end position="304"/>
    </location>
</feature>
<dbReference type="SUPFAM" id="SSF52200">
    <property type="entry name" value="Toll/Interleukin receptor TIR domain"/>
    <property type="match status" value="1"/>
</dbReference>
<gene>
    <name evidence="2" type="ORF">C1SCF055_LOCUS43373</name>
</gene>
<proteinExistence type="predicted"/>
<dbReference type="InterPro" id="IPR035897">
    <property type="entry name" value="Toll_tir_struct_dom_sf"/>
</dbReference>
<reference evidence="2" key="1">
    <citation type="submission" date="2022-10" db="EMBL/GenBank/DDBJ databases">
        <authorList>
            <person name="Chen Y."/>
            <person name="Dougan E. K."/>
            <person name="Chan C."/>
            <person name="Rhodes N."/>
            <person name="Thang M."/>
        </authorList>
    </citation>
    <scope>NUCLEOTIDE SEQUENCE</scope>
</reference>
<evidence type="ECO:0000313" key="2">
    <source>
        <dbReference type="EMBL" id="CAI4018838.1"/>
    </source>
</evidence>
<evidence type="ECO:0000313" key="3">
    <source>
        <dbReference type="EMBL" id="CAL1172213.1"/>
    </source>
</evidence>
<dbReference type="EMBL" id="CAMXCT010006716">
    <property type="protein sequence ID" value="CAI4018838.1"/>
    <property type="molecule type" value="Genomic_DNA"/>
</dbReference>
<reference evidence="3" key="2">
    <citation type="submission" date="2024-04" db="EMBL/GenBank/DDBJ databases">
        <authorList>
            <person name="Chen Y."/>
            <person name="Shah S."/>
            <person name="Dougan E. K."/>
            <person name="Thang M."/>
            <person name="Chan C."/>
        </authorList>
    </citation>
    <scope>NUCLEOTIDE SEQUENCE [LARGE SCALE GENOMIC DNA]</scope>
</reference>
<feature type="transmembrane region" description="Helical" evidence="1">
    <location>
        <begin position="153"/>
        <end position="171"/>
    </location>
</feature>
<dbReference type="AlphaFoldDB" id="A0A9P1GQ22"/>
<dbReference type="OrthoDB" id="430346at2759"/>
<sequence>WLKQPSMATTSDPSVSPKVSLGAEVETKNFDAKAVPNYISTAPRSNLASFGASEIFEDLDAEASVRASPLGIVTSGCGRHWSLKADIEVEDVTVSSQYYDAFLSHEWGSSGFLKVLTILMIYNLRAATAFTLLSSLLFGVLRVYEILPDDESTVVLGHGVFFFVITFWQRIRECFKKPHLFFVDKLCIEQKDAKAKAQGILSLAAYLKRSKSLLILWSPQYFQRLWCTFELVSFLREQDVGVRIMPVKMVVLLVHLNLTWQLCRVTLKILNSASAVQDNIREVTSFFLVLTILGAVVLPVYHWLGLWMMTDIQRLPQQLHTFKIQDSKCTCCSIDHKDPQTGEPIACDRKLVAL</sequence>
<keyword evidence="1" id="KW-0472">Membrane</keyword>
<feature type="non-terminal residue" evidence="2">
    <location>
        <position position="354"/>
    </location>
</feature>
<name>A0A9P1GQ22_9DINO</name>
<dbReference type="Proteomes" id="UP001152797">
    <property type="component" value="Unassembled WGS sequence"/>
</dbReference>
<protein>
    <recommendedName>
        <fullName evidence="5">TIR domain-containing protein</fullName>
    </recommendedName>
</protein>
<evidence type="ECO:0008006" key="5">
    <source>
        <dbReference type="Google" id="ProtNLM"/>
    </source>
</evidence>
<comment type="caution">
    <text evidence="2">The sequence shown here is derived from an EMBL/GenBank/DDBJ whole genome shotgun (WGS) entry which is preliminary data.</text>
</comment>
<evidence type="ECO:0000256" key="1">
    <source>
        <dbReference type="SAM" id="Phobius"/>
    </source>
</evidence>
<dbReference type="Gene3D" id="3.40.50.10140">
    <property type="entry name" value="Toll/interleukin-1 receptor homology (TIR) domain"/>
    <property type="match status" value="1"/>
</dbReference>
<dbReference type="EMBL" id="CAMXCT030006716">
    <property type="protein sequence ID" value="CAL4806150.1"/>
    <property type="molecule type" value="Genomic_DNA"/>
</dbReference>
<feature type="transmembrane region" description="Helical" evidence="1">
    <location>
        <begin position="122"/>
        <end position="141"/>
    </location>
</feature>
<keyword evidence="1" id="KW-1133">Transmembrane helix</keyword>
<keyword evidence="1" id="KW-0812">Transmembrane</keyword>
<feature type="non-terminal residue" evidence="2">
    <location>
        <position position="1"/>
    </location>
</feature>
<dbReference type="EMBL" id="CAMXCT020006716">
    <property type="protein sequence ID" value="CAL1172213.1"/>
    <property type="molecule type" value="Genomic_DNA"/>
</dbReference>
<evidence type="ECO:0000313" key="4">
    <source>
        <dbReference type="Proteomes" id="UP001152797"/>
    </source>
</evidence>
<organism evidence="2">
    <name type="scientific">Cladocopium goreaui</name>
    <dbReference type="NCBI Taxonomy" id="2562237"/>
    <lineage>
        <taxon>Eukaryota</taxon>
        <taxon>Sar</taxon>
        <taxon>Alveolata</taxon>
        <taxon>Dinophyceae</taxon>
        <taxon>Suessiales</taxon>
        <taxon>Symbiodiniaceae</taxon>
        <taxon>Cladocopium</taxon>
    </lineage>
</organism>
<keyword evidence="4" id="KW-1185">Reference proteome</keyword>